<dbReference type="PANTHER" id="PTHR37829">
    <property type="entry name" value="PHAGE-LIKE ELEMENT PBSX PROTEIN XKDT"/>
    <property type="match status" value="1"/>
</dbReference>
<dbReference type="Proteomes" id="UP000186308">
    <property type="component" value="Unassembled WGS sequence"/>
</dbReference>
<dbReference type="InterPro" id="IPR052399">
    <property type="entry name" value="Phage_Baseplate_Assmbl_Protein"/>
</dbReference>
<dbReference type="InterPro" id="IPR006949">
    <property type="entry name" value="Barrel_Baseplate_J-like"/>
</dbReference>
<name>A0A8G2FEF3_ACIRU</name>
<dbReference type="Pfam" id="PF26079">
    <property type="entry name" value="Baseplate_J_C"/>
    <property type="match status" value="1"/>
</dbReference>
<evidence type="ECO:0000313" key="4">
    <source>
        <dbReference type="Proteomes" id="UP000186308"/>
    </source>
</evidence>
<dbReference type="Pfam" id="PF04865">
    <property type="entry name" value="Baseplate_J"/>
    <property type="match status" value="1"/>
</dbReference>
<reference evidence="3 4" key="1">
    <citation type="submission" date="2017-01" db="EMBL/GenBank/DDBJ databases">
        <authorList>
            <person name="Varghese N."/>
            <person name="Submissions S."/>
        </authorList>
    </citation>
    <scope>NUCLEOTIDE SEQUENCE [LARGE SCALE GENOMIC DNA]</scope>
    <source>
        <strain evidence="3 4">ATCC 35905</strain>
    </source>
</reference>
<dbReference type="PANTHER" id="PTHR37829:SF3">
    <property type="entry name" value="PROTEIN JAYE-RELATED"/>
    <property type="match status" value="1"/>
</dbReference>
<comment type="caution">
    <text evidence="3">The sequence shown here is derived from an EMBL/GenBank/DDBJ whole genome shotgun (WGS) entry which is preliminary data.</text>
</comment>
<organism evidence="3 4">
    <name type="scientific">Acidiphilium rubrum</name>
    <dbReference type="NCBI Taxonomy" id="526"/>
    <lineage>
        <taxon>Bacteria</taxon>
        <taxon>Pseudomonadati</taxon>
        <taxon>Pseudomonadota</taxon>
        <taxon>Alphaproteobacteria</taxon>
        <taxon>Acetobacterales</taxon>
        <taxon>Acidocellaceae</taxon>
        <taxon>Acidiphilium</taxon>
    </lineage>
</organism>
<evidence type="ECO:0000259" key="1">
    <source>
        <dbReference type="Pfam" id="PF04865"/>
    </source>
</evidence>
<dbReference type="EMBL" id="FTNE01000012">
    <property type="protein sequence ID" value="SIQ95194.1"/>
    <property type="molecule type" value="Genomic_DNA"/>
</dbReference>
<evidence type="ECO:0000313" key="3">
    <source>
        <dbReference type="EMBL" id="SIQ95194.1"/>
    </source>
</evidence>
<feature type="domain" description="Baseplate protein J-like barrel" evidence="1">
    <location>
        <begin position="93"/>
        <end position="188"/>
    </location>
</feature>
<sequence length="374" mass="37025">MPLSLQNFTAMVEQMAAAVQGAATQVLDLTVGSVLRAILEANASLGLWLQWLIVEVLQTTRLATSSGTDCDSFGADFGFVRLPASTAGGVVTFGRFAPVLSAFVPVGTTVMTSDGSQSFTVSADTSNPAYSAGSGGYGLAAGIASIDLPVVAVVAGAAGDVLAGTIGLLTSAIPGIDTVSNAAPMTGGLDAESDAAFKARFGNYLASLSRATPDAIEESVAGVQQGLSVSVAENVDQTGAVSMGSFVVTVDNGTGAPPAGLLASIAAAVNAVRPVGTRFAVQGPVVVNADVSMTLTLAPGAQAPVVIAAVSDAISAYIESLPVGAGLPYSRLAQIAYDASSAVVNVTDTVLNGTTADLVPPLFGAVRVGTVSVA</sequence>
<protein>
    <submittedName>
        <fullName evidence="3">Uncharacterized phage protein gp47/JayE</fullName>
    </submittedName>
</protein>
<proteinExistence type="predicted"/>
<dbReference type="OrthoDB" id="7012887at2"/>
<dbReference type="AlphaFoldDB" id="A0A8G2FEF3"/>
<keyword evidence="4" id="KW-1185">Reference proteome</keyword>
<evidence type="ECO:0000259" key="2">
    <source>
        <dbReference type="Pfam" id="PF26079"/>
    </source>
</evidence>
<feature type="domain" description="Baseplate J-like C-terminal" evidence="2">
    <location>
        <begin position="290"/>
        <end position="373"/>
    </location>
</feature>
<gene>
    <name evidence="3" type="ORF">SAMN05421828_11270</name>
</gene>
<dbReference type="InterPro" id="IPR058530">
    <property type="entry name" value="Baseplate_J-like_C"/>
</dbReference>
<accession>A0A8G2FEF3</accession>
<dbReference type="RefSeq" id="WP_029312176.1">
    <property type="nucleotide sequence ID" value="NZ_FTNE01000012.1"/>
</dbReference>